<keyword evidence="11" id="KW-1185">Reference proteome</keyword>
<protein>
    <recommendedName>
        <fullName evidence="9">Peptidase M48 domain-containing protein</fullName>
    </recommendedName>
</protein>
<dbReference type="OrthoDB" id="9810445at2"/>
<organism evidence="10 11">
    <name type="scientific">Oceanidesulfovibrio indonesiensis</name>
    <dbReference type="NCBI Taxonomy" id="54767"/>
    <lineage>
        <taxon>Bacteria</taxon>
        <taxon>Pseudomonadati</taxon>
        <taxon>Thermodesulfobacteriota</taxon>
        <taxon>Desulfovibrionia</taxon>
        <taxon>Desulfovibrionales</taxon>
        <taxon>Desulfovibrionaceae</taxon>
        <taxon>Oceanidesulfovibrio</taxon>
    </lineage>
</organism>
<evidence type="ECO:0000256" key="5">
    <source>
        <dbReference type="ARBA" id="ARBA00022833"/>
    </source>
</evidence>
<reference evidence="10 11" key="1">
    <citation type="submission" date="2018-06" db="EMBL/GenBank/DDBJ databases">
        <title>Complete genome of Desulfovibrio indonesiensis P37SLT.</title>
        <authorList>
            <person name="Crispim J.S."/>
            <person name="Vidigal P.M.P."/>
            <person name="Silva L.C.F."/>
            <person name="Laguardia C.N."/>
            <person name="Araujo L.C."/>
            <person name="Dias R.S."/>
            <person name="Sousa M.P."/>
            <person name="Paula S.O."/>
            <person name="Silva C."/>
        </authorList>
    </citation>
    <scope>NUCLEOTIDE SEQUENCE [LARGE SCALE GENOMIC DNA]</scope>
    <source>
        <strain evidence="10 11">P37SLT</strain>
    </source>
</reference>
<keyword evidence="3" id="KW-0479">Metal-binding</keyword>
<dbReference type="GO" id="GO:0046872">
    <property type="term" value="F:metal ion binding"/>
    <property type="evidence" value="ECO:0007669"/>
    <property type="project" value="UniProtKB-KW"/>
</dbReference>
<evidence type="ECO:0000256" key="7">
    <source>
        <dbReference type="PROSITE-ProRule" id="PRU00339"/>
    </source>
</evidence>
<dbReference type="InterPro" id="IPR019734">
    <property type="entry name" value="TPR_rpt"/>
</dbReference>
<feature type="signal peptide" evidence="8">
    <location>
        <begin position="1"/>
        <end position="33"/>
    </location>
</feature>
<dbReference type="PANTHER" id="PTHR22726:SF1">
    <property type="entry name" value="METALLOENDOPEPTIDASE OMA1, MITOCHONDRIAL"/>
    <property type="match status" value="1"/>
</dbReference>
<gene>
    <name evidence="10" type="ORF">DPQ33_06395</name>
</gene>
<evidence type="ECO:0000313" key="10">
    <source>
        <dbReference type="EMBL" id="TVM18375.1"/>
    </source>
</evidence>
<name>A0A7M3MH73_9BACT</name>
<comment type="cofactor">
    <cofactor evidence="1">
        <name>Zn(2+)</name>
        <dbReference type="ChEBI" id="CHEBI:29105"/>
    </cofactor>
</comment>
<keyword evidence="2" id="KW-0645">Protease</keyword>
<dbReference type="Pfam" id="PF14559">
    <property type="entry name" value="TPR_19"/>
    <property type="match status" value="1"/>
</dbReference>
<evidence type="ECO:0000256" key="8">
    <source>
        <dbReference type="SAM" id="SignalP"/>
    </source>
</evidence>
<dbReference type="PANTHER" id="PTHR22726">
    <property type="entry name" value="METALLOENDOPEPTIDASE OMA1"/>
    <property type="match status" value="1"/>
</dbReference>
<dbReference type="EMBL" id="QMIE01000004">
    <property type="protein sequence ID" value="TVM18375.1"/>
    <property type="molecule type" value="Genomic_DNA"/>
</dbReference>
<accession>A0A7M3MH73</accession>
<dbReference type="InterPro" id="IPR001915">
    <property type="entry name" value="Peptidase_M48"/>
</dbReference>
<dbReference type="AlphaFoldDB" id="A0A7M3MH73"/>
<dbReference type="GO" id="GO:0004222">
    <property type="term" value="F:metalloendopeptidase activity"/>
    <property type="evidence" value="ECO:0007669"/>
    <property type="project" value="InterPro"/>
</dbReference>
<proteinExistence type="predicted"/>
<evidence type="ECO:0000256" key="4">
    <source>
        <dbReference type="ARBA" id="ARBA00022801"/>
    </source>
</evidence>
<feature type="domain" description="Peptidase M48" evidence="9">
    <location>
        <begin position="83"/>
        <end position="251"/>
    </location>
</feature>
<dbReference type="InterPro" id="IPR011990">
    <property type="entry name" value="TPR-like_helical_dom_sf"/>
</dbReference>
<dbReference type="Pfam" id="PF01435">
    <property type="entry name" value="Peptidase_M48"/>
    <property type="match status" value="1"/>
</dbReference>
<dbReference type="Gene3D" id="3.30.2010.10">
    <property type="entry name" value="Metalloproteases ('zincins'), catalytic domain"/>
    <property type="match status" value="1"/>
</dbReference>
<dbReference type="SUPFAM" id="SSF48452">
    <property type="entry name" value="TPR-like"/>
    <property type="match status" value="1"/>
</dbReference>
<keyword evidence="7" id="KW-0802">TPR repeat</keyword>
<evidence type="ECO:0000256" key="6">
    <source>
        <dbReference type="ARBA" id="ARBA00023049"/>
    </source>
</evidence>
<keyword evidence="6" id="KW-0482">Metalloprotease</keyword>
<dbReference type="Proteomes" id="UP000448292">
    <property type="component" value="Unassembled WGS sequence"/>
</dbReference>
<feature type="repeat" description="TPR" evidence="7">
    <location>
        <begin position="368"/>
        <end position="401"/>
    </location>
</feature>
<keyword evidence="8" id="KW-0732">Signal</keyword>
<sequence length="473" mass="53181">MLHLCGIFSSRRVFALVLAAVLCVQLSAGSALAQFDFNVTLKDEKELGRKLAVLIKTRIPLVEDPIIVNYCRGVVDNLIEAMPPQPFDIEVNVIRHNAVNAFAGPAGYVFIHSGLILNFEKESELAGVLAHELAHVSERHVARRIEHMQKVNMLSLLGALAGMFIGGEVGEGLVIGSQAASVSAMLKYSRDNENEADRIGMNYLVGAGYPAQGLRESFVKLQKLSWLGGGNTVPAYLSTHPGIGERIAYMDSLLSRMDRQEYEAEDNTEFLRVQTLLRAHYTEPGRALQHFSQQNSKNPCLDTLGRGIALTRMNRYKDAEAEFDQALQCGGTDSLVYREAGRFAFAKGDFDKAGYLLERASIMDRDDLMALFYLARLMGDEGHYDRSTQLFDRILRAIPEDPEVHFHYGRMLGSAQRLFPAHLHMAYSALYAENRKQFEFHKDKASRYASSPEDTKKLEDLETVYKERKEYWK</sequence>
<dbReference type="GO" id="GO:0016020">
    <property type="term" value="C:membrane"/>
    <property type="evidence" value="ECO:0007669"/>
    <property type="project" value="TreeGrafter"/>
</dbReference>
<evidence type="ECO:0000256" key="3">
    <source>
        <dbReference type="ARBA" id="ARBA00022723"/>
    </source>
</evidence>
<dbReference type="GO" id="GO:0051603">
    <property type="term" value="P:proteolysis involved in protein catabolic process"/>
    <property type="evidence" value="ECO:0007669"/>
    <property type="project" value="TreeGrafter"/>
</dbReference>
<evidence type="ECO:0000256" key="2">
    <source>
        <dbReference type="ARBA" id="ARBA00022670"/>
    </source>
</evidence>
<evidence type="ECO:0000313" key="11">
    <source>
        <dbReference type="Proteomes" id="UP000448292"/>
    </source>
</evidence>
<keyword evidence="4" id="KW-0378">Hydrolase</keyword>
<feature type="chain" id="PRO_5029768711" description="Peptidase M48 domain-containing protein" evidence="8">
    <location>
        <begin position="34"/>
        <end position="473"/>
    </location>
</feature>
<dbReference type="CDD" id="cd07333">
    <property type="entry name" value="M48C_bepA_like"/>
    <property type="match status" value="1"/>
</dbReference>
<comment type="caution">
    <text evidence="10">The sequence shown here is derived from an EMBL/GenBank/DDBJ whole genome shotgun (WGS) entry which is preliminary data.</text>
</comment>
<evidence type="ECO:0000259" key="9">
    <source>
        <dbReference type="Pfam" id="PF01435"/>
    </source>
</evidence>
<dbReference type="RefSeq" id="WP_144302379.1">
    <property type="nucleotide sequence ID" value="NZ_QMIE01000004.1"/>
</dbReference>
<evidence type="ECO:0000256" key="1">
    <source>
        <dbReference type="ARBA" id="ARBA00001947"/>
    </source>
</evidence>
<dbReference type="Gene3D" id="1.25.40.10">
    <property type="entry name" value="Tetratricopeptide repeat domain"/>
    <property type="match status" value="1"/>
</dbReference>
<dbReference type="PROSITE" id="PS50005">
    <property type="entry name" value="TPR"/>
    <property type="match status" value="1"/>
</dbReference>
<keyword evidence="5" id="KW-0862">Zinc</keyword>
<dbReference type="InterPro" id="IPR051156">
    <property type="entry name" value="Mito/Outer_Membr_Metalloprot"/>
</dbReference>